<dbReference type="GeneID" id="108820350"/>
<feature type="domain" description="Reverse transcriptase zinc-binding" evidence="2">
    <location>
        <begin position="37"/>
        <end position="116"/>
    </location>
</feature>
<dbReference type="InterPro" id="IPR026960">
    <property type="entry name" value="RVT-Znf"/>
</dbReference>
<protein>
    <submittedName>
        <fullName evidence="4">Uncharacterized protein LOC108820350</fullName>
    </submittedName>
</protein>
<gene>
    <name evidence="4" type="primary">LOC108820350</name>
</gene>
<dbReference type="Proteomes" id="UP000504610">
    <property type="component" value="Chromosome 8"/>
</dbReference>
<keyword evidence="3" id="KW-1185">Reference proteome</keyword>
<dbReference type="OrthoDB" id="1058954at2759"/>
<accession>A0A6J0KLG8</accession>
<dbReference type="InterPro" id="IPR002156">
    <property type="entry name" value="RNaseH_domain"/>
</dbReference>
<organism evidence="3 4">
    <name type="scientific">Raphanus sativus</name>
    <name type="common">Radish</name>
    <name type="synonym">Raphanus raphanistrum var. sativus</name>
    <dbReference type="NCBI Taxonomy" id="3726"/>
    <lineage>
        <taxon>Eukaryota</taxon>
        <taxon>Viridiplantae</taxon>
        <taxon>Streptophyta</taxon>
        <taxon>Embryophyta</taxon>
        <taxon>Tracheophyta</taxon>
        <taxon>Spermatophyta</taxon>
        <taxon>Magnoliopsida</taxon>
        <taxon>eudicotyledons</taxon>
        <taxon>Gunneridae</taxon>
        <taxon>Pentapetalae</taxon>
        <taxon>rosids</taxon>
        <taxon>malvids</taxon>
        <taxon>Brassicales</taxon>
        <taxon>Brassicaceae</taxon>
        <taxon>Brassiceae</taxon>
        <taxon>Raphanus</taxon>
    </lineage>
</organism>
<dbReference type="GO" id="GO:0003676">
    <property type="term" value="F:nucleic acid binding"/>
    <property type="evidence" value="ECO:0007669"/>
    <property type="project" value="InterPro"/>
</dbReference>
<reference evidence="3" key="1">
    <citation type="journal article" date="2019" name="Database">
        <title>The radish genome database (RadishGD): an integrated information resource for radish genomics.</title>
        <authorList>
            <person name="Yu H.J."/>
            <person name="Baek S."/>
            <person name="Lee Y.J."/>
            <person name="Cho A."/>
            <person name="Mun J.H."/>
        </authorList>
    </citation>
    <scope>NUCLEOTIDE SEQUENCE [LARGE SCALE GENOMIC DNA]</scope>
    <source>
        <strain evidence="3">cv. WK10039</strain>
    </source>
</reference>
<evidence type="ECO:0000259" key="2">
    <source>
        <dbReference type="Pfam" id="PF13966"/>
    </source>
</evidence>
<dbReference type="GO" id="GO:0004523">
    <property type="term" value="F:RNA-DNA hybrid ribonuclease activity"/>
    <property type="evidence" value="ECO:0007669"/>
    <property type="project" value="InterPro"/>
</dbReference>
<dbReference type="InterPro" id="IPR052929">
    <property type="entry name" value="RNase_H-like_EbsB-rel"/>
</dbReference>
<proteinExistence type="predicted"/>
<sequence length="322" mass="36318">MAIKPSKCGGNDKRIWLNHSTGQYTAKSDYFIALEKNYPMLMEPKVHHQDWNQDIWKVPMTPKIKLLIWKIKHGALPVGEVLMARHIIPSSKCIRCDCSESIIHLFFQCHFARKVWDLVPVSGGFRCDQVETFDEGWKKALQSPVLPPIGLIDCSIAPWIISAIWTARNLLIFQKREFSAQETIVKAICDAKEWKEAQSTLSTPSCKMPYQPSKGDSEFTCRSDAALKKELSSGEGLAIRAAMVHAIALQQRTVVFKSDSLPLVSAIVDDSSYSEIHGILSDIRLISISFVSVSFCFSPRENLKFEYSLAKKALRDFVLNPV</sequence>
<dbReference type="PANTHER" id="PTHR47074:SF49">
    <property type="entry name" value="POLYNUCLEOTIDYL TRANSFERASE, RIBONUCLEASE H-LIKE SUPERFAMILY PROTEIN"/>
    <property type="match status" value="1"/>
</dbReference>
<dbReference type="KEGG" id="rsz:108820350"/>
<evidence type="ECO:0000313" key="4">
    <source>
        <dbReference type="RefSeq" id="XP_018448802.1"/>
    </source>
</evidence>
<dbReference type="Pfam" id="PF13456">
    <property type="entry name" value="RVT_3"/>
    <property type="match status" value="1"/>
</dbReference>
<dbReference type="PANTHER" id="PTHR47074">
    <property type="entry name" value="BNAC02G40300D PROTEIN"/>
    <property type="match status" value="1"/>
</dbReference>
<dbReference type="Pfam" id="PF13966">
    <property type="entry name" value="zf-RVT"/>
    <property type="match status" value="1"/>
</dbReference>
<dbReference type="RefSeq" id="XP_018448802.1">
    <property type="nucleotide sequence ID" value="XM_018593300.1"/>
</dbReference>
<reference evidence="4" key="2">
    <citation type="submission" date="2025-08" db="UniProtKB">
        <authorList>
            <consortium name="RefSeq"/>
        </authorList>
    </citation>
    <scope>IDENTIFICATION</scope>
    <source>
        <tissue evidence="4">Leaf</tissue>
    </source>
</reference>
<dbReference type="AlphaFoldDB" id="A0A6J0KLG8"/>
<feature type="domain" description="RNase H type-1" evidence="1">
    <location>
        <begin position="232"/>
        <end position="313"/>
    </location>
</feature>
<evidence type="ECO:0000313" key="3">
    <source>
        <dbReference type="Proteomes" id="UP000504610"/>
    </source>
</evidence>
<name>A0A6J0KLG8_RAPSA</name>
<evidence type="ECO:0000259" key="1">
    <source>
        <dbReference type="Pfam" id="PF13456"/>
    </source>
</evidence>